<sequence>MKASSSAIAVAVLVVVAACSGCARVAEATIESTCGAAARGDRRVDRCDGGLAKAGAKAPLPRYSADCQKMAIIGIAITGLLK</sequence>
<protein>
    <submittedName>
        <fullName evidence="2">Uncharacterized protein</fullName>
    </submittedName>
</protein>
<evidence type="ECO:0000313" key="3">
    <source>
        <dbReference type="Proteomes" id="UP000006038"/>
    </source>
</evidence>
<proteinExistence type="predicted"/>
<dbReference type="HOGENOM" id="CLU_2562007_0_0_1"/>
<dbReference type="AlphaFoldDB" id="J3M3Z6"/>
<dbReference type="EnsemblPlants" id="OB05G13200.1">
    <property type="protein sequence ID" value="OB05G13200.1"/>
    <property type="gene ID" value="OB05G13200"/>
</dbReference>
<reference evidence="2" key="1">
    <citation type="journal article" date="2013" name="Nat. Commun.">
        <title>Whole-genome sequencing of Oryza brachyantha reveals mechanisms underlying Oryza genome evolution.</title>
        <authorList>
            <person name="Chen J."/>
            <person name="Huang Q."/>
            <person name="Gao D."/>
            <person name="Wang J."/>
            <person name="Lang Y."/>
            <person name="Liu T."/>
            <person name="Li B."/>
            <person name="Bai Z."/>
            <person name="Luis Goicoechea J."/>
            <person name="Liang C."/>
            <person name="Chen C."/>
            <person name="Zhang W."/>
            <person name="Sun S."/>
            <person name="Liao Y."/>
            <person name="Zhang X."/>
            <person name="Yang L."/>
            <person name="Song C."/>
            <person name="Wang M."/>
            <person name="Shi J."/>
            <person name="Liu G."/>
            <person name="Liu J."/>
            <person name="Zhou H."/>
            <person name="Zhou W."/>
            <person name="Yu Q."/>
            <person name="An N."/>
            <person name="Chen Y."/>
            <person name="Cai Q."/>
            <person name="Wang B."/>
            <person name="Liu B."/>
            <person name="Min J."/>
            <person name="Huang Y."/>
            <person name="Wu H."/>
            <person name="Li Z."/>
            <person name="Zhang Y."/>
            <person name="Yin Y."/>
            <person name="Song W."/>
            <person name="Jiang J."/>
            <person name="Jackson S.A."/>
            <person name="Wing R.A."/>
            <person name="Wang J."/>
            <person name="Chen M."/>
        </authorList>
    </citation>
    <scope>NUCLEOTIDE SEQUENCE [LARGE SCALE GENOMIC DNA]</scope>
    <source>
        <strain evidence="2">cv. IRGC 101232</strain>
    </source>
</reference>
<accession>J3M3Z6</accession>
<dbReference type="Gramene" id="OB05G13200.1">
    <property type="protein sequence ID" value="OB05G13200.1"/>
    <property type="gene ID" value="OB05G13200"/>
</dbReference>
<dbReference type="STRING" id="4533.J3M3Z6"/>
<feature type="signal peptide" evidence="1">
    <location>
        <begin position="1"/>
        <end position="28"/>
    </location>
</feature>
<dbReference type="Proteomes" id="UP000006038">
    <property type="component" value="Chromosome 5"/>
</dbReference>
<dbReference type="PROSITE" id="PS51257">
    <property type="entry name" value="PROKAR_LIPOPROTEIN"/>
    <property type="match status" value="1"/>
</dbReference>
<keyword evidence="3" id="KW-1185">Reference proteome</keyword>
<organism evidence="2">
    <name type="scientific">Oryza brachyantha</name>
    <name type="common">malo sina</name>
    <dbReference type="NCBI Taxonomy" id="4533"/>
    <lineage>
        <taxon>Eukaryota</taxon>
        <taxon>Viridiplantae</taxon>
        <taxon>Streptophyta</taxon>
        <taxon>Embryophyta</taxon>
        <taxon>Tracheophyta</taxon>
        <taxon>Spermatophyta</taxon>
        <taxon>Magnoliopsida</taxon>
        <taxon>Liliopsida</taxon>
        <taxon>Poales</taxon>
        <taxon>Poaceae</taxon>
        <taxon>BOP clade</taxon>
        <taxon>Oryzoideae</taxon>
        <taxon>Oryzeae</taxon>
        <taxon>Oryzinae</taxon>
        <taxon>Oryza</taxon>
    </lineage>
</organism>
<evidence type="ECO:0000256" key="1">
    <source>
        <dbReference type="SAM" id="SignalP"/>
    </source>
</evidence>
<evidence type="ECO:0000313" key="2">
    <source>
        <dbReference type="EnsemblPlants" id="OB05G13200.1"/>
    </source>
</evidence>
<reference evidence="2" key="2">
    <citation type="submission" date="2013-04" db="UniProtKB">
        <authorList>
            <consortium name="EnsemblPlants"/>
        </authorList>
    </citation>
    <scope>IDENTIFICATION</scope>
</reference>
<name>J3M3Z6_ORYBR</name>
<keyword evidence="1" id="KW-0732">Signal</keyword>
<feature type="chain" id="PRO_5003773113" evidence="1">
    <location>
        <begin position="29"/>
        <end position="82"/>
    </location>
</feature>